<dbReference type="InParanoid" id="A0A1E1K0F6"/>
<gene>
    <name evidence="2" type="ORF">RCO7_07037</name>
</gene>
<feature type="compositionally biased region" description="Polar residues" evidence="1">
    <location>
        <begin position="180"/>
        <end position="192"/>
    </location>
</feature>
<feature type="compositionally biased region" description="Low complexity" evidence="1">
    <location>
        <begin position="31"/>
        <end position="44"/>
    </location>
</feature>
<feature type="compositionally biased region" description="Basic residues" evidence="1">
    <location>
        <begin position="227"/>
        <end position="239"/>
    </location>
</feature>
<evidence type="ECO:0000256" key="1">
    <source>
        <dbReference type="SAM" id="MobiDB-lite"/>
    </source>
</evidence>
<dbReference type="Proteomes" id="UP000178129">
    <property type="component" value="Unassembled WGS sequence"/>
</dbReference>
<feature type="compositionally biased region" description="Basic and acidic residues" evidence="1">
    <location>
        <begin position="273"/>
        <end position="301"/>
    </location>
</feature>
<feature type="compositionally biased region" description="Basic and acidic residues" evidence="1">
    <location>
        <begin position="195"/>
        <end position="205"/>
    </location>
</feature>
<accession>A0A1E1K0F6</accession>
<feature type="region of interest" description="Disordered" evidence="1">
    <location>
        <begin position="1"/>
        <end position="301"/>
    </location>
</feature>
<dbReference type="EMBL" id="FJUW01000004">
    <property type="protein sequence ID" value="CZS91549.1"/>
    <property type="molecule type" value="Genomic_DNA"/>
</dbReference>
<reference evidence="3" key="1">
    <citation type="submission" date="2016-03" db="EMBL/GenBank/DDBJ databases">
        <authorList>
            <person name="Ploux O."/>
        </authorList>
    </citation>
    <scope>NUCLEOTIDE SEQUENCE [LARGE SCALE GENOMIC DNA]</scope>
    <source>
        <strain evidence="3">UK7</strain>
    </source>
</reference>
<keyword evidence="3" id="KW-1185">Reference proteome</keyword>
<name>A0A1E1K0F6_9HELO</name>
<evidence type="ECO:0000313" key="2">
    <source>
        <dbReference type="EMBL" id="CZS91549.1"/>
    </source>
</evidence>
<feature type="compositionally biased region" description="Basic and acidic residues" evidence="1">
    <location>
        <begin position="240"/>
        <end position="263"/>
    </location>
</feature>
<sequence length="675" mass="76827">MEMGKSEGYTPEEACPSISHEISNFQPADGNSKNSRAAANSNKSQRSDLSRFDASYDCTGHLEPTETRKPRPASKSRKSGDTIIEEGCHDSDHESSLNVESHKVTKLKPLKLRSDDAYSVEESCQHSDHDAFLPPQRIPLPKSPLESPSGSGECLPLDHDQPTRGQSSLAAATKLVDGKSPQTNTSSRNVKQSSKKVEKRVENLRRRSSLNQCCFDSDNEKPPGNSKKAKKAKRKADRKIRKDLEEINKKAKKEAEKQNQNERKRIKRQEKQKKKEIEKRGNQDKKEREEIDKQEKKDKRVTILTYTIPGDNHGTDTDQWLSPSDAKKVRKLISSRDEKIRKSQEKLKTVIDRMKQRKESEISKVKGKNRSTYLEEHRLSTCDVIQTNDGPSDFGGHDRTPAQAFPRGIQIMAKNTNTLEGGFPYPKELAQFGISKGDWSVFCLKLTEPLANWKIAYAIEKILDICAEEDVTFFRPKGFILRLDMPGEEQYGLDMMDIYHTKLGSIHTDNFTAMPRGSKVEGYGGAIKHKHHIPERSKDRKHLESLRDKAFRSTRLMIDPIIALKDPELATQRGWAGWIIASKKAQKLAAEAPPKRMDNKPWYGYFPARWDRWPPSKHLYYDRFRGAFHPTGTKKNPNSCFIPDYDSMDQRGSPYTSSVIPCDEVEFAVLHPDQP</sequence>
<proteinExistence type="predicted"/>
<protein>
    <submittedName>
        <fullName evidence="2">Uncharacterized protein</fullName>
    </submittedName>
</protein>
<dbReference type="AlphaFoldDB" id="A0A1E1K0F6"/>
<evidence type="ECO:0000313" key="3">
    <source>
        <dbReference type="Proteomes" id="UP000178129"/>
    </source>
</evidence>
<comment type="caution">
    <text evidence="2">The sequence shown here is derived from an EMBL/GenBank/DDBJ whole genome shotgun (WGS) entry which is preliminary data.</text>
</comment>
<organism evidence="2 3">
    <name type="scientific">Rhynchosporium graminicola</name>
    <dbReference type="NCBI Taxonomy" id="2792576"/>
    <lineage>
        <taxon>Eukaryota</taxon>
        <taxon>Fungi</taxon>
        <taxon>Dikarya</taxon>
        <taxon>Ascomycota</taxon>
        <taxon>Pezizomycotina</taxon>
        <taxon>Leotiomycetes</taxon>
        <taxon>Helotiales</taxon>
        <taxon>Ploettnerulaceae</taxon>
        <taxon>Rhynchosporium</taxon>
    </lineage>
</organism>
<feature type="compositionally biased region" description="Basic and acidic residues" evidence="1">
    <location>
        <begin position="86"/>
        <end position="103"/>
    </location>
</feature>